<keyword evidence="1" id="KW-0863">Zinc-finger</keyword>
<proteinExistence type="predicted"/>
<evidence type="ECO:0000313" key="4">
    <source>
        <dbReference type="Proteomes" id="UP001153954"/>
    </source>
</evidence>
<dbReference type="AlphaFoldDB" id="A0AAU9TRH2"/>
<dbReference type="EMBL" id="CAKOGL010000006">
    <property type="protein sequence ID" value="CAH2087125.1"/>
    <property type="molecule type" value="Genomic_DNA"/>
</dbReference>
<evidence type="ECO:0000256" key="1">
    <source>
        <dbReference type="PROSITE-ProRule" id="PRU00042"/>
    </source>
</evidence>
<dbReference type="PANTHER" id="PTHR46954">
    <property type="entry name" value="C2H2-TYPE DOMAIN-CONTAINING PROTEIN"/>
    <property type="match status" value="1"/>
</dbReference>
<dbReference type="PANTHER" id="PTHR46954:SF1">
    <property type="entry name" value="C2H2-TYPE DOMAIN-CONTAINING PROTEIN"/>
    <property type="match status" value="1"/>
</dbReference>
<organism evidence="3 4">
    <name type="scientific">Euphydryas editha</name>
    <name type="common">Edith's checkerspot</name>
    <dbReference type="NCBI Taxonomy" id="104508"/>
    <lineage>
        <taxon>Eukaryota</taxon>
        <taxon>Metazoa</taxon>
        <taxon>Ecdysozoa</taxon>
        <taxon>Arthropoda</taxon>
        <taxon>Hexapoda</taxon>
        <taxon>Insecta</taxon>
        <taxon>Pterygota</taxon>
        <taxon>Neoptera</taxon>
        <taxon>Endopterygota</taxon>
        <taxon>Lepidoptera</taxon>
        <taxon>Glossata</taxon>
        <taxon>Ditrysia</taxon>
        <taxon>Papilionoidea</taxon>
        <taxon>Nymphalidae</taxon>
        <taxon>Nymphalinae</taxon>
        <taxon>Euphydryas</taxon>
    </lineage>
</organism>
<dbReference type="InterPro" id="IPR013087">
    <property type="entry name" value="Znf_C2H2_type"/>
</dbReference>
<gene>
    <name evidence="3" type="ORF">EEDITHA_LOCUS3418</name>
</gene>
<keyword evidence="1" id="KW-0862">Zinc</keyword>
<keyword evidence="1" id="KW-0479">Metal-binding</keyword>
<dbReference type="GO" id="GO:0008270">
    <property type="term" value="F:zinc ion binding"/>
    <property type="evidence" value="ECO:0007669"/>
    <property type="project" value="UniProtKB-KW"/>
</dbReference>
<dbReference type="Proteomes" id="UP001153954">
    <property type="component" value="Unassembled WGS sequence"/>
</dbReference>
<name>A0AAU9TRH2_EUPED</name>
<sequence length="329" mass="37930">MVEIGTLSTYIAAARYNIPRRTLRNRLASGSTTRKLGRSAILTTEQETGLVRISIRLADVGMPLTSKMLRVQAFSFCKIKKIPNSFNDAKNTAWKKWLRIHWIHQGQAALYRSLYVLLLHSKHVQESQYLLQVVKCDDCACCGHVRSFLRSILSKRFFIPPYPILQSSSGLCIPKPQEHDGKTFATFLLRRSLGMTPTHECFNKLVYDLYCPSLQKNRQQLVERTCQWCGLYFCTKKKVKEHVNPCHKQLKPSNNSLEMHNVRPSRILTRRSIGRSREILCVVRENDDTEWHDPRPMKNKGIGAYLKSLLSSEGEDTDDDEKNEDFLTI</sequence>
<evidence type="ECO:0000259" key="2">
    <source>
        <dbReference type="PROSITE" id="PS50157"/>
    </source>
</evidence>
<dbReference type="PROSITE" id="PS00028">
    <property type="entry name" value="ZINC_FINGER_C2H2_1"/>
    <property type="match status" value="1"/>
</dbReference>
<dbReference type="PROSITE" id="PS50157">
    <property type="entry name" value="ZINC_FINGER_C2H2_2"/>
    <property type="match status" value="1"/>
</dbReference>
<protein>
    <recommendedName>
        <fullName evidence="2">C2H2-type domain-containing protein</fullName>
    </recommendedName>
</protein>
<keyword evidence="4" id="KW-1185">Reference proteome</keyword>
<comment type="caution">
    <text evidence="3">The sequence shown here is derived from an EMBL/GenBank/DDBJ whole genome shotgun (WGS) entry which is preliminary data.</text>
</comment>
<evidence type="ECO:0000313" key="3">
    <source>
        <dbReference type="EMBL" id="CAH2087125.1"/>
    </source>
</evidence>
<accession>A0AAU9TRH2</accession>
<reference evidence="3" key="1">
    <citation type="submission" date="2022-03" db="EMBL/GenBank/DDBJ databases">
        <authorList>
            <person name="Tunstrom K."/>
        </authorList>
    </citation>
    <scope>NUCLEOTIDE SEQUENCE</scope>
</reference>
<feature type="domain" description="C2H2-type" evidence="2">
    <location>
        <begin position="224"/>
        <end position="252"/>
    </location>
</feature>